<keyword evidence="1" id="KW-0378">Hydrolase</keyword>
<dbReference type="AlphaFoldDB" id="D8JVV5"/>
<organism evidence="3 4">
    <name type="scientific">Hyphomicrobium denitrificans (strain ATCC 51888 / DSM 1869 / NCIMB 11706 / TK 0415)</name>
    <dbReference type="NCBI Taxonomy" id="582899"/>
    <lineage>
        <taxon>Bacteria</taxon>
        <taxon>Pseudomonadati</taxon>
        <taxon>Pseudomonadota</taxon>
        <taxon>Alphaproteobacteria</taxon>
        <taxon>Hyphomicrobiales</taxon>
        <taxon>Hyphomicrobiaceae</taxon>
        <taxon>Hyphomicrobium</taxon>
    </lineage>
</organism>
<dbReference type="PANTHER" id="PTHR45766">
    <property type="entry name" value="DNA ANNEALING HELICASE AND ENDONUCLEASE ZRANB3 FAMILY MEMBER"/>
    <property type="match status" value="1"/>
</dbReference>
<dbReference type="EMBL" id="CP002083">
    <property type="protein sequence ID" value="ADJ22994.1"/>
    <property type="molecule type" value="Genomic_DNA"/>
</dbReference>
<dbReference type="eggNOG" id="COG0553">
    <property type="taxonomic scope" value="Bacteria"/>
</dbReference>
<dbReference type="Pfam" id="PF00176">
    <property type="entry name" value="SNF2-rel_dom"/>
    <property type="match status" value="1"/>
</dbReference>
<dbReference type="CDD" id="cd18793">
    <property type="entry name" value="SF2_C_SNF"/>
    <property type="match status" value="1"/>
</dbReference>
<dbReference type="RefSeq" id="WP_013215209.1">
    <property type="nucleotide sequence ID" value="NC_014313.1"/>
</dbReference>
<evidence type="ECO:0000313" key="4">
    <source>
        <dbReference type="Proteomes" id="UP000002033"/>
    </source>
</evidence>
<protein>
    <submittedName>
        <fullName evidence="3">DEAD-like helicase</fullName>
    </submittedName>
</protein>
<dbReference type="PROSITE" id="PS51192">
    <property type="entry name" value="HELICASE_ATP_BIND_1"/>
    <property type="match status" value="1"/>
</dbReference>
<dbReference type="Proteomes" id="UP000002033">
    <property type="component" value="Chromosome"/>
</dbReference>
<reference evidence="4" key="1">
    <citation type="journal article" date="2011" name="J. Bacteriol.">
        <title>Genome sequences of eight morphologically diverse alphaproteobacteria.</title>
        <authorList>
            <consortium name="US DOE Joint Genome Institute"/>
            <person name="Brown P.J."/>
            <person name="Kysela D.T."/>
            <person name="Buechlein A."/>
            <person name="Hemmerich C."/>
            <person name="Brun Y.V."/>
        </authorList>
    </citation>
    <scope>NUCLEOTIDE SEQUENCE [LARGE SCALE GENOMIC DNA]</scope>
    <source>
        <strain evidence="4">ATCC 51888 / DSM 1869 / NCIB 11706 / TK 0415</strain>
    </source>
</reference>
<keyword evidence="3" id="KW-0067">ATP-binding</keyword>
<dbReference type="SMART" id="SM00487">
    <property type="entry name" value="DEXDc"/>
    <property type="match status" value="1"/>
</dbReference>
<dbReference type="InterPro" id="IPR027417">
    <property type="entry name" value="P-loop_NTPase"/>
</dbReference>
<proteinExistence type="predicted"/>
<dbReference type="PANTHER" id="PTHR45766:SF6">
    <property type="entry name" value="SWI_SNF-RELATED MATRIX-ASSOCIATED ACTIN-DEPENDENT REGULATOR OF CHROMATIN SUBFAMILY A-LIKE PROTEIN 1"/>
    <property type="match status" value="1"/>
</dbReference>
<dbReference type="STRING" id="582899.Hden_1181"/>
<name>D8JVV5_HYPDA</name>
<feature type="domain" description="Helicase ATP-binding" evidence="2">
    <location>
        <begin position="124"/>
        <end position="277"/>
    </location>
</feature>
<dbReference type="GO" id="GO:0004386">
    <property type="term" value="F:helicase activity"/>
    <property type="evidence" value="ECO:0007669"/>
    <property type="project" value="UniProtKB-KW"/>
</dbReference>
<dbReference type="GO" id="GO:0031297">
    <property type="term" value="P:replication fork processing"/>
    <property type="evidence" value="ECO:0007669"/>
    <property type="project" value="TreeGrafter"/>
</dbReference>
<dbReference type="GO" id="GO:0005524">
    <property type="term" value="F:ATP binding"/>
    <property type="evidence" value="ECO:0007669"/>
    <property type="project" value="InterPro"/>
</dbReference>
<dbReference type="HOGENOM" id="CLU_000315_33_4_5"/>
<dbReference type="SUPFAM" id="SSF52540">
    <property type="entry name" value="P-loop containing nucleoside triphosphate hydrolases"/>
    <property type="match status" value="2"/>
</dbReference>
<evidence type="ECO:0000256" key="1">
    <source>
        <dbReference type="ARBA" id="ARBA00022801"/>
    </source>
</evidence>
<dbReference type="Gene3D" id="3.40.50.300">
    <property type="entry name" value="P-loop containing nucleotide triphosphate hydrolases"/>
    <property type="match status" value="1"/>
</dbReference>
<accession>D8JVV5</accession>
<keyword evidence="4" id="KW-1185">Reference proteome</keyword>
<dbReference type="InterPro" id="IPR014001">
    <property type="entry name" value="Helicase_ATP-bd"/>
</dbReference>
<dbReference type="GO" id="GO:0006281">
    <property type="term" value="P:DNA repair"/>
    <property type="evidence" value="ECO:0007669"/>
    <property type="project" value="TreeGrafter"/>
</dbReference>
<evidence type="ECO:0000259" key="2">
    <source>
        <dbReference type="PROSITE" id="PS51192"/>
    </source>
</evidence>
<evidence type="ECO:0000313" key="3">
    <source>
        <dbReference type="EMBL" id="ADJ22994.1"/>
    </source>
</evidence>
<dbReference type="KEGG" id="hdn:Hden_1181"/>
<dbReference type="GO" id="GO:0016787">
    <property type="term" value="F:hydrolase activity"/>
    <property type="evidence" value="ECO:0007669"/>
    <property type="project" value="UniProtKB-KW"/>
</dbReference>
<dbReference type="InterPro" id="IPR049730">
    <property type="entry name" value="SNF2/RAD54-like_C"/>
</dbReference>
<keyword evidence="3" id="KW-0347">Helicase</keyword>
<dbReference type="InterPro" id="IPR038718">
    <property type="entry name" value="SNF2-like_sf"/>
</dbReference>
<sequence>MKTLLDHQRTYGAIEHDGNAWKITELEPHVAIMLKANFPRIPKTAKPPFTISGGAHVDATLAWFLLRFPLRISDADKTRMDEQKTLFEVGQKELGAILAPGWMPSKIVGFKGNQRPWNYQSAAAELARRTGRLLLMDELGLGKTVSAIAAIVAPDYLPAMVVPQTHLPEQWAIEIGEFTTLTTHIIKRTKPYELPRADVYINPYSKLAGWIDYAPTAGFKSIVFDEIQELRNGIETSKGISAKRFCEQASLIIGLSGTPIYNYASETWQICNFLEEGVLGTFDEFKTEWCEMGPGGKWIVTDPQALGTHLREIHLSLRRTRADIGDERRYPNKIIHEIPFDAQSFAADAGAIRALAERVTATAPLARGEAGNAAREFDLRMRHATGVAKAPQVAAFVKILLEARQPVVLCGWHRDVYEIWARELADFNPVFYTGTETPRQKKKSVQMFCEGHSNLFILSLRSGAGLNGLQHRCRTIVFGELDWSPKVHEQCTGRLDRPGQEQQVDEIYLHADGGSDPSMIGVLALKSSQSQGIVDPFSAPRDQISDVSRIRELAELYLQGNSHLAAPAPKPKRMSVASEQNSLF</sequence>
<keyword evidence="3" id="KW-0547">Nucleotide-binding</keyword>
<dbReference type="Gene3D" id="3.40.50.10810">
    <property type="entry name" value="Tandem AAA-ATPase domain"/>
    <property type="match status" value="1"/>
</dbReference>
<gene>
    <name evidence="3" type="ordered locus">Hden_1181</name>
</gene>
<dbReference type="InterPro" id="IPR000330">
    <property type="entry name" value="SNF2_N"/>
</dbReference>